<dbReference type="SUPFAM" id="SSF47923">
    <property type="entry name" value="Ypt/Rab-GAP domain of gyp1p"/>
    <property type="match status" value="1"/>
</dbReference>
<dbReference type="InterPro" id="IPR035969">
    <property type="entry name" value="Rab-GAP_TBC_sf"/>
</dbReference>
<dbReference type="GO" id="GO:0060271">
    <property type="term" value="P:cilium assembly"/>
    <property type="evidence" value="ECO:0007669"/>
    <property type="project" value="UniProtKB-ARBA"/>
</dbReference>
<keyword evidence="8 13" id="KW-0175">Coiled coil</keyword>
<dbReference type="GeneTree" id="ENSGT00940000153859"/>
<evidence type="ECO:0000313" key="15">
    <source>
        <dbReference type="Ensembl" id="ENSBMSP00010027472.1"/>
    </source>
</evidence>
<dbReference type="RefSeq" id="XP_036686813.1">
    <property type="nucleotide sequence ID" value="XM_036830918.1"/>
</dbReference>
<evidence type="ECO:0000256" key="6">
    <source>
        <dbReference type="ARBA" id="ARBA00022737"/>
    </source>
</evidence>
<dbReference type="GO" id="GO:0060090">
    <property type="term" value="F:molecular adaptor activity"/>
    <property type="evidence" value="ECO:0007669"/>
    <property type="project" value="UniProtKB-ARBA"/>
</dbReference>
<feature type="coiled-coil region" evidence="13">
    <location>
        <begin position="805"/>
        <end position="832"/>
    </location>
</feature>
<feature type="domain" description="Rab-GAP TBC" evidence="14">
    <location>
        <begin position="424"/>
        <end position="599"/>
    </location>
</feature>
<dbReference type="Proteomes" id="UP000694857">
    <property type="component" value="Chromosome 17"/>
</dbReference>
<comment type="subunit">
    <text evidence="12">Interacts with PJA2; the interaction is direct and recruits PJA2 to centrosomes. Interacts with OFD1; regulates its activity in cilium assembly. Interacts with PRKACA.</text>
</comment>
<evidence type="ECO:0000256" key="5">
    <source>
        <dbReference type="ARBA" id="ARBA00022574"/>
    </source>
</evidence>
<dbReference type="FunFam" id="2.130.10.10:FF:000226">
    <property type="entry name" value="TBC1 domain family member 31"/>
    <property type="match status" value="1"/>
</dbReference>
<organism evidence="15">
    <name type="scientific">Balaenoptera musculus</name>
    <name type="common">Blue whale</name>
    <dbReference type="NCBI Taxonomy" id="9771"/>
    <lineage>
        <taxon>Eukaryota</taxon>
        <taxon>Metazoa</taxon>
        <taxon>Chordata</taxon>
        <taxon>Craniata</taxon>
        <taxon>Vertebrata</taxon>
        <taxon>Euteleostomi</taxon>
        <taxon>Mammalia</taxon>
        <taxon>Eutheria</taxon>
        <taxon>Laurasiatheria</taxon>
        <taxon>Artiodactyla</taxon>
        <taxon>Whippomorpha</taxon>
        <taxon>Cetacea</taxon>
        <taxon>Mysticeti</taxon>
        <taxon>Balaenopteridae</taxon>
        <taxon>Balaenoptera</taxon>
    </lineage>
</organism>
<evidence type="ECO:0000256" key="8">
    <source>
        <dbReference type="ARBA" id="ARBA00023054"/>
    </source>
</evidence>
<dbReference type="InterPro" id="IPR036322">
    <property type="entry name" value="WD40_repeat_dom_sf"/>
</dbReference>
<dbReference type="PANTHER" id="PTHR19853:SF1">
    <property type="entry name" value="TBC1 DOMAIN FAMILY MEMBER 31"/>
    <property type="match status" value="1"/>
</dbReference>
<dbReference type="InterPro" id="IPR015943">
    <property type="entry name" value="WD40/YVTN_repeat-like_dom_sf"/>
</dbReference>
<evidence type="ECO:0000256" key="1">
    <source>
        <dbReference type="ARBA" id="ARBA00004120"/>
    </source>
</evidence>
<evidence type="ECO:0000256" key="9">
    <source>
        <dbReference type="ARBA" id="ARBA00023212"/>
    </source>
</evidence>
<feature type="coiled-coil region" evidence="13">
    <location>
        <begin position="729"/>
        <end position="764"/>
    </location>
</feature>
<keyword evidence="6" id="KW-0677">Repeat</keyword>
<evidence type="ECO:0000256" key="2">
    <source>
        <dbReference type="ARBA" id="ARBA00004607"/>
    </source>
</evidence>
<dbReference type="Pfam" id="PF00400">
    <property type="entry name" value="WD40"/>
    <property type="match status" value="1"/>
</dbReference>
<dbReference type="FunFam" id="1.10.472.80:FF:000022">
    <property type="entry name" value="TBC1 domain family, member 31"/>
    <property type="match status" value="1"/>
</dbReference>
<evidence type="ECO:0000313" key="17">
    <source>
        <dbReference type="RefSeq" id="XP_036686813.1"/>
    </source>
</evidence>
<keyword evidence="16" id="KW-1185">Reference proteome</keyword>
<dbReference type="GO" id="GO:0034451">
    <property type="term" value="C:centriolar satellite"/>
    <property type="evidence" value="ECO:0007669"/>
    <property type="project" value="UniProtKB-SubCell"/>
</dbReference>
<dbReference type="Ensembl" id="ENSBMST00010030236.1">
    <property type="protein sequence ID" value="ENSBMSP00010027472.1"/>
    <property type="gene ID" value="ENSBMSG00010019969.1"/>
</dbReference>
<dbReference type="CTD" id="93594"/>
<keyword evidence="5" id="KW-0853">WD repeat</keyword>
<evidence type="ECO:0000256" key="3">
    <source>
        <dbReference type="ARBA" id="ARBA00014199"/>
    </source>
</evidence>
<evidence type="ECO:0000256" key="4">
    <source>
        <dbReference type="ARBA" id="ARBA00022490"/>
    </source>
</evidence>
<evidence type="ECO:0000256" key="12">
    <source>
        <dbReference type="ARBA" id="ARBA00065978"/>
    </source>
</evidence>
<dbReference type="SMART" id="SM00320">
    <property type="entry name" value="WD40"/>
    <property type="match status" value="7"/>
</dbReference>
<keyword evidence="10" id="KW-0966">Cell projection</keyword>
<keyword evidence="9" id="KW-0206">Cytoskeleton</keyword>
<dbReference type="Gene3D" id="1.10.472.80">
    <property type="entry name" value="Ypt/Rab-GAP domain of gyp1p, domain 3"/>
    <property type="match status" value="1"/>
</dbReference>
<dbReference type="InterPro" id="IPR000195">
    <property type="entry name" value="Rab-GAP-TBC_dom"/>
</dbReference>
<gene>
    <name evidence="15 17" type="primary">TBC1D31</name>
</gene>
<evidence type="ECO:0000256" key="10">
    <source>
        <dbReference type="ARBA" id="ARBA00023273"/>
    </source>
</evidence>
<evidence type="ECO:0000256" key="13">
    <source>
        <dbReference type="SAM" id="Coils"/>
    </source>
</evidence>
<dbReference type="PROSITE" id="PS50086">
    <property type="entry name" value="TBC_RABGAP"/>
    <property type="match status" value="1"/>
</dbReference>
<dbReference type="Gene3D" id="2.130.10.10">
    <property type="entry name" value="YVTN repeat-like/Quinoprotein amine dehydrogenase"/>
    <property type="match status" value="2"/>
</dbReference>
<sequence>MQSINLGNKESGKIWHRKPSPATRDGIIVNIIHNTSDYLPKVLRFLNVAFDSSGDSLIAGDHQGNIYVFDLYGNRFNLVQRTSQACTALAFNLHRKSEFLVALADYSIKCFDTVTRELVSWMRGHESSVFSISVHASGRYAITTSSDTAQLWDLDTFQRKRKLNILQSVGIQKVFFLPLSNTILSCFKDNSIFAWECDTLVCKYQLPAPPESSSILYKVFAVTRDGRILAAGGKSNHLHLWCLEAKQLFRIIQMPTKVRAIRHLEFLPDSFDAGSNQVLGVLSQDGIMRFVNIQTCKLLFEIGSLDEGISSSAISPHGRYIASILENGSLNIYSVQTLTKEINKPPPPLVKVIEDLPKRKVNSGDLKMKVTSGRVQRPAKSRENKIQASILKQDLTGNFENKENEFSDGLNKKRLQILLKGYGEYPTKYRMFIWRSLLQLPENHTAFSNLIDKGIHVAFLNLQKKYPIKSRKLLRVLQRTLSALAHWSAIFSDTPYLPLLAFPFVKLFQNNQLICFEVVATLLINWCQHWFEYFPNPPINILSMIENVLAFHDKELLQHFINHDITSQLYAWPLLETVFSEVLTREEWLKLFDNVFSNHPSFLLMTVVAYNICSRAPLLNCNLKDDFEFFFHHRNNLDISAVIREVYRLMDTTPADIHPDSMLDVFVALTKGQYPVFNQYPKFIVDYQTQERERIRNDQLDSLRERQVVEDMQAEVDQQRVEDEGWYQTQELLRKAEETRREMLLQEEEKMIQQRQKLAAVKRELKVKEVHLQDAARRRLLQPQQDQREMELRRLDDEIERKNLSRNQEAIAKEMREDADAYKRKVDLEEHMFHRPIGTDQTQNQKTQKLIEENLAKAEQACLNTDWRIQALHKQRCDDLHRNECYQEVAKLLRKNRKKEMEVLNAVMEGEAKKWEEAEEKDFHLKSEKKAAALSDASRRWFLENETHDALENAQHPYHKVPRCQDEWVASSCLPRTSQLKDISEMESLTQISLNQRKTHWDTMEWDLMERVRNLRQRLATQARNRCQTPHLLAT</sequence>
<keyword evidence="4" id="KW-0963">Cytoplasm</keyword>
<reference evidence="17" key="2">
    <citation type="submission" date="2025-04" db="UniProtKB">
        <authorList>
            <consortium name="RefSeq"/>
        </authorList>
    </citation>
    <scope>IDENTIFICATION</scope>
    <source>
        <tissue evidence="17">Epidermis and Blubber</tissue>
    </source>
</reference>
<comment type="function">
    <text evidence="11">Molecular adapter which is involved in cilium biogenesis. Part of a functional complex including OFD1 a centriolar protein involved in cilium assembly. Could regulate the cAMP-dependent phosphorylation of OFD1, and its subsequent ubiquitination by PJA2 which ultimately leads to its proteasomal degradation.</text>
</comment>
<proteinExistence type="predicted"/>
<evidence type="ECO:0000256" key="11">
    <source>
        <dbReference type="ARBA" id="ARBA00034464"/>
    </source>
</evidence>
<evidence type="ECO:0000256" key="7">
    <source>
        <dbReference type="ARBA" id="ARBA00022794"/>
    </source>
</evidence>
<dbReference type="Pfam" id="PF00566">
    <property type="entry name" value="RabGAP-TBC"/>
    <property type="match status" value="1"/>
</dbReference>
<protein>
    <recommendedName>
        <fullName evidence="3">TBC1 domain family member 31</fullName>
    </recommendedName>
</protein>
<accession>A0A8C0DW41</accession>
<dbReference type="GO" id="GO:0036064">
    <property type="term" value="C:ciliary basal body"/>
    <property type="evidence" value="ECO:0007669"/>
    <property type="project" value="TreeGrafter"/>
</dbReference>
<dbReference type="SUPFAM" id="SSF50978">
    <property type="entry name" value="WD40 repeat-like"/>
    <property type="match status" value="1"/>
</dbReference>
<dbReference type="FunFam" id="2.130.10.10:FF:000185">
    <property type="entry name" value="TBC1 domain family member 31 isoform X1"/>
    <property type="match status" value="1"/>
</dbReference>
<keyword evidence="7" id="KW-0970">Cilium biogenesis/degradation</keyword>
<dbReference type="InterPro" id="IPR051570">
    <property type="entry name" value="TBC1_cilium_biogenesis"/>
</dbReference>
<reference evidence="15" key="1">
    <citation type="submission" date="2023-09" db="UniProtKB">
        <authorList>
            <consortium name="Ensembl"/>
        </authorList>
    </citation>
    <scope>IDENTIFICATION</scope>
</reference>
<dbReference type="InterPro" id="IPR001680">
    <property type="entry name" value="WD40_rpt"/>
</dbReference>
<name>A0A8C0DW41_BALMU</name>
<dbReference type="AlphaFoldDB" id="A0A8C0DW41"/>
<evidence type="ECO:0000259" key="14">
    <source>
        <dbReference type="PROSITE" id="PS50086"/>
    </source>
</evidence>
<evidence type="ECO:0000313" key="16">
    <source>
        <dbReference type="Proteomes" id="UP000694857"/>
    </source>
</evidence>
<dbReference type="PANTHER" id="PTHR19853">
    <property type="entry name" value="WD REPEAT CONTAINING PROTEIN 3 WDR3"/>
    <property type="match status" value="1"/>
</dbReference>
<dbReference type="GeneID" id="118883778"/>
<comment type="subcellular location">
    <subcellularLocation>
        <location evidence="1">Cytoplasm</location>
        <location evidence="1">Cytoskeleton</location>
        <location evidence="1">Cilium basal body</location>
    </subcellularLocation>
    <subcellularLocation>
        <location evidence="2">Cytoplasm</location>
        <location evidence="2">Cytoskeleton</location>
        <location evidence="2">Microtubule organizing center</location>
        <location evidence="2">Centrosome</location>
        <location evidence="2">Centriolar satellite</location>
    </subcellularLocation>
</comment>